<keyword evidence="17" id="KW-1185">Reference proteome</keyword>
<dbReference type="PROSITE" id="PS00466">
    <property type="entry name" value="ZF_TFIIS_1"/>
    <property type="match status" value="1"/>
</dbReference>
<sequence>GVSFAACEAKKQLRVLDWSKIEAESGWTTLFEDLRSFGHGEEETGVSIVLDDVSALKWRFGDAAVLDFVRCCKTLTHEENGAANVVLLSHADTDLPTSRPLSPALADMATVVLATKPLPTGYSKDIHGTLVVSRQNEGLSGSSLDEEPTAIPYKILERIATMATQDLPTKSRDEYKQLAHIGRGSYGDVFLCEHVDTGAYVCMKEMDLTFRSPDERSTCVNEVTLLKQLPAHPNIVGFREAFWAQSLEETQQVLVLVLEHADGGDLEQCLRSREGSVIPEEQAHRIFAQLALAVDHLHRHRTVHRDLKCGNVFLFQSGRVVLGDFGTSKLLPPTSSRSQQELETQGLTSTVVGSPLYMSPEQLEGDPHGFATDIWSLGCVLYEMLSGGNPAFGAPSYPAVVYRITQGEYNPLDTSLVSSDARDLVASMLQKEPKNRPNITEPLDDLKEESQVAEPSPSRMDCQRVPSRPQEMVSGVLEQLIPEPTTTVVHPTKRLPPPAPVVNAHENKLAEFAPPPAPVKRITRSPTRQVNRLQRNRREARCIQGQVASPLIRLLQQYHRVLLLTCVAVCTRPQSDGMRFFCQTCPYLFQINDKVEKKVPLQRKQVDDVLGGDEAWENVDQTETRCPHCEYNKAYFMQIQIRSADEPSTTFYKCVQCKKQWND</sequence>
<evidence type="ECO:0000256" key="13">
    <source>
        <dbReference type="SAM" id="MobiDB-lite"/>
    </source>
</evidence>
<evidence type="ECO:0000256" key="1">
    <source>
        <dbReference type="ARBA" id="ARBA00012513"/>
    </source>
</evidence>
<evidence type="ECO:0000256" key="2">
    <source>
        <dbReference type="ARBA" id="ARBA00022527"/>
    </source>
</evidence>
<dbReference type="PANTHER" id="PTHR44899">
    <property type="entry name" value="CAMK FAMILY PROTEIN KINASE"/>
    <property type="match status" value="1"/>
</dbReference>
<dbReference type="GO" id="GO:0033588">
    <property type="term" value="C:elongator holoenzyme complex"/>
    <property type="evidence" value="ECO:0007669"/>
    <property type="project" value="InterPro"/>
</dbReference>
<feature type="region of interest" description="Disordered" evidence="13">
    <location>
        <begin position="432"/>
        <end position="466"/>
    </location>
</feature>
<dbReference type="OrthoDB" id="248923at2759"/>
<dbReference type="GO" id="GO:0002098">
    <property type="term" value="P:tRNA wobble uridine modification"/>
    <property type="evidence" value="ECO:0007669"/>
    <property type="project" value="InterPro"/>
</dbReference>
<evidence type="ECO:0000259" key="15">
    <source>
        <dbReference type="PROSITE" id="PS51133"/>
    </source>
</evidence>
<feature type="non-terminal residue" evidence="16">
    <location>
        <position position="663"/>
    </location>
</feature>
<dbReference type="InterPro" id="IPR018627">
    <property type="entry name" value="ELP6"/>
</dbReference>
<keyword evidence="6 12" id="KW-0863">Zinc-finger</keyword>
<dbReference type="EMBL" id="JAGDFM010000663">
    <property type="protein sequence ID" value="KAG7376578.1"/>
    <property type="molecule type" value="Genomic_DNA"/>
</dbReference>
<dbReference type="InterPro" id="IPR051131">
    <property type="entry name" value="NEK_Ser/Thr_kinase_NIMA"/>
</dbReference>
<evidence type="ECO:0000256" key="5">
    <source>
        <dbReference type="ARBA" id="ARBA00022741"/>
    </source>
</evidence>
<dbReference type="Pfam" id="PF09807">
    <property type="entry name" value="ELP6"/>
    <property type="match status" value="1"/>
</dbReference>
<evidence type="ECO:0000259" key="14">
    <source>
        <dbReference type="PROSITE" id="PS50011"/>
    </source>
</evidence>
<evidence type="ECO:0000256" key="9">
    <source>
        <dbReference type="ARBA" id="ARBA00022840"/>
    </source>
</evidence>
<dbReference type="SMART" id="SM00220">
    <property type="entry name" value="S_TKc"/>
    <property type="match status" value="1"/>
</dbReference>
<dbReference type="GO" id="GO:0008270">
    <property type="term" value="F:zinc ion binding"/>
    <property type="evidence" value="ECO:0007669"/>
    <property type="project" value="UniProtKB-KW"/>
</dbReference>
<dbReference type="InterPro" id="IPR000719">
    <property type="entry name" value="Prot_kinase_dom"/>
</dbReference>
<feature type="domain" description="Protein kinase" evidence="14">
    <location>
        <begin position="175"/>
        <end position="452"/>
    </location>
</feature>
<keyword evidence="2" id="KW-0723">Serine/threonine-protein kinase</keyword>
<comment type="catalytic activity">
    <reaction evidence="11">
        <text>L-seryl-[protein] + ATP = O-phospho-L-seryl-[protein] + ADP + H(+)</text>
        <dbReference type="Rhea" id="RHEA:17989"/>
        <dbReference type="Rhea" id="RHEA-COMP:9863"/>
        <dbReference type="Rhea" id="RHEA-COMP:11604"/>
        <dbReference type="ChEBI" id="CHEBI:15378"/>
        <dbReference type="ChEBI" id="CHEBI:29999"/>
        <dbReference type="ChEBI" id="CHEBI:30616"/>
        <dbReference type="ChEBI" id="CHEBI:83421"/>
        <dbReference type="ChEBI" id="CHEBI:456216"/>
        <dbReference type="EC" id="2.7.11.1"/>
    </reaction>
</comment>
<dbReference type="GO" id="GO:0005524">
    <property type="term" value="F:ATP binding"/>
    <property type="evidence" value="ECO:0007669"/>
    <property type="project" value="UniProtKB-KW"/>
</dbReference>
<feature type="domain" description="TFIIS-type" evidence="15">
    <location>
        <begin position="622"/>
        <end position="662"/>
    </location>
</feature>
<dbReference type="SMART" id="SM00440">
    <property type="entry name" value="ZnF_C2C2"/>
    <property type="match status" value="1"/>
</dbReference>
<keyword evidence="5" id="KW-0547">Nucleotide-binding</keyword>
<keyword evidence="9" id="KW-0067">ATP-binding</keyword>
<evidence type="ECO:0000256" key="11">
    <source>
        <dbReference type="ARBA" id="ARBA00048679"/>
    </source>
</evidence>
<evidence type="ECO:0000256" key="4">
    <source>
        <dbReference type="ARBA" id="ARBA00022723"/>
    </source>
</evidence>
<dbReference type="PROSITE" id="PS50011">
    <property type="entry name" value="PROTEIN_KINASE_DOM"/>
    <property type="match status" value="1"/>
</dbReference>
<dbReference type="CDD" id="cd10509">
    <property type="entry name" value="Zn-ribbon_RPC11"/>
    <property type="match status" value="1"/>
</dbReference>
<name>A0A8T1V8Z8_9STRA</name>
<keyword evidence="8" id="KW-0862">Zinc</keyword>
<protein>
    <recommendedName>
        <fullName evidence="1">non-specific serine/threonine protein kinase</fullName>
        <ecNumber evidence="1">2.7.11.1</ecNumber>
    </recommendedName>
</protein>
<keyword evidence="3" id="KW-0808">Transferase</keyword>
<dbReference type="PROSITE" id="PS51133">
    <property type="entry name" value="ZF_TFIIS_2"/>
    <property type="match status" value="1"/>
</dbReference>
<dbReference type="InterPro" id="IPR034014">
    <property type="entry name" value="Zn_ribbon_RPC11_C"/>
</dbReference>
<evidence type="ECO:0000256" key="10">
    <source>
        <dbReference type="ARBA" id="ARBA00047899"/>
    </source>
</evidence>
<keyword evidence="7" id="KW-0418">Kinase</keyword>
<evidence type="ECO:0000256" key="8">
    <source>
        <dbReference type="ARBA" id="ARBA00022833"/>
    </source>
</evidence>
<dbReference type="GO" id="GO:0004674">
    <property type="term" value="F:protein serine/threonine kinase activity"/>
    <property type="evidence" value="ECO:0007669"/>
    <property type="project" value="UniProtKB-KW"/>
</dbReference>
<dbReference type="EC" id="2.7.11.1" evidence="1"/>
<gene>
    <name evidence="16" type="ORF">PHYPSEUDO_013131</name>
</gene>
<dbReference type="GO" id="GO:0006351">
    <property type="term" value="P:DNA-templated transcription"/>
    <property type="evidence" value="ECO:0007669"/>
    <property type="project" value="InterPro"/>
</dbReference>
<comment type="caution">
    <text evidence="16">The sequence shown here is derived from an EMBL/GenBank/DDBJ whole genome shotgun (WGS) entry which is preliminary data.</text>
</comment>
<evidence type="ECO:0000256" key="7">
    <source>
        <dbReference type="ARBA" id="ARBA00022777"/>
    </source>
</evidence>
<organism evidence="16 17">
    <name type="scientific">Phytophthora pseudosyringae</name>
    <dbReference type="NCBI Taxonomy" id="221518"/>
    <lineage>
        <taxon>Eukaryota</taxon>
        <taxon>Sar</taxon>
        <taxon>Stramenopiles</taxon>
        <taxon>Oomycota</taxon>
        <taxon>Peronosporomycetes</taxon>
        <taxon>Peronosporales</taxon>
        <taxon>Peronosporaceae</taxon>
        <taxon>Phytophthora</taxon>
    </lineage>
</organism>
<accession>A0A8T1V8Z8</accession>
<reference evidence="16" key="1">
    <citation type="submission" date="2021-02" db="EMBL/GenBank/DDBJ databases">
        <authorList>
            <person name="Palmer J.M."/>
        </authorList>
    </citation>
    <scope>NUCLEOTIDE SEQUENCE</scope>
    <source>
        <strain evidence="16">SCRP734</strain>
    </source>
</reference>
<keyword evidence="4" id="KW-0479">Metal-binding</keyword>
<evidence type="ECO:0000313" key="16">
    <source>
        <dbReference type="EMBL" id="KAG7376578.1"/>
    </source>
</evidence>
<dbReference type="PANTHER" id="PTHR44899:SF3">
    <property type="entry name" value="SERINE_THREONINE-PROTEIN KINASE NEK1"/>
    <property type="match status" value="1"/>
</dbReference>
<dbReference type="InterPro" id="IPR001222">
    <property type="entry name" value="Znf_TFIIS"/>
</dbReference>
<dbReference type="AlphaFoldDB" id="A0A8T1V8Z8"/>
<dbReference type="Proteomes" id="UP000694044">
    <property type="component" value="Unassembled WGS sequence"/>
</dbReference>
<dbReference type="FunFam" id="2.20.25.10:FF:000026">
    <property type="entry name" value="DNA-directed RNA polymerase subunit"/>
    <property type="match status" value="1"/>
</dbReference>
<dbReference type="GO" id="GO:0003676">
    <property type="term" value="F:nucleic acid binding"/>
    <property type="evidence" value="ECO:0007669"/>
    <property type="project" value="InterPro"/>
</dbReference>
<evidence type="ECO:0000256" key="6">
    <source>
        <dbReference type="ARBA" id="ARBA00022771"/>
    </source>
</evidence>
<evidence type="ECO:0000256" key="12">
    <source>
        <dbReference type="PROSITE-ProRule" id="PRU00472"/>
    </source>
</evidence>
<dbReference type="Pfam" id="PF01096">
    <property type="entry name" value="Zn_ribbon_TFIIS"/>
    <property type="match status" value="1"/>
</dbReference>
<comment type="catalytic activity">
    <reaction evidence="10">
        <text>L-threonyl-[protein] + ATP = O-phospho-L-threonyl-[protein] + ADP + H(+)</text>
        <dbReference type="Rhea" id="RHEA:46608"/>
        <dbReference type="Rhea" id="RHEA-COMP:11060"/>
        <dbReference type="Rhea" id="RHEA-COMP:11605"/>
        <dbReference type="ChEBI" id="CHEBI:15378"/>
        <dbReference type="ChEBI" id="CHEBI:30013"/>
        <dbReference type="ChEBI" id="CHEBI:30616"/>
        <dbReference type="ChEBI" id="CHEBI:61977"/>
        <dbReference type="ChEBI" id="CHEBI:456216"/>
        <dbReference type="EC" id="2.7.11.1"/>
    </reaction>
</comment>
<proteinExistence type="predicted"/>
<evidence type="ECO:0000313" key="17">
    <source>
        <dbReference type="Proteomes" id="UP000694044"/>
    </source>
</evidence>
<dbReference type="Pfam" id="PF00069">
    <property type="entry name" value="Pkinase"/>
    <property type="match status" value="1"/>
</dbReference>
<evidence type="ECO:0000256" key="3">
    <source>
        <dbReference type="ARBA" id="ARBA00022679"/>
    </source>
</evidence>